<sequence length="264" mass="28469">MKTSTERMIARKDGPIGWMQFNNPARHNAVSMEMWKAVPEIMAEFEKDDQIRVVVLSGAGGKAFISGADISEYGEKRSSPETVLEYNRIAGLANAAIIGFPKPTIAMIQGYCIGGGLGVALCCDLRLAAQNSRFAVPAAKLGLGYAYEGIKRLVDVVGPSFAKEIFYTARQFDSTEALQMGLVNRVVPAAGIETYVRDYAGTIGGNAPLTINSVKLSVNEATKDPEKRNLAAAQAAVDACFASADYIEGRTAFMEKRKPAFRAR</sequence>
<proteinExistence type="inferred from homology"/>
<accession>A0A1M5JLE3</accession>
<keyword evidence="2" id="KW-0456">Lyase</keyword>
<evidence type="ECO:0000256" key="3">
    <source>
        <dbReference type="RuleBase" id="RU003707"/>
    </source>
</evidence>
<name>A0A1M5JLE3_9BRAD</name>
<dbReference type="Pfam" id="PF00378">
    <property type="entry name" value="ECH_1"/>
    <property type="match status" value="1"/>
</dbReference>
<dbReference type="OrthoDB" id="9810797at2"/>
<reference evidence="4 5" key="1">
    <citation type="submission" date="2016-11" db="EMBL/GenBank/DDBJ databases">
        <authorList>
            <person name="Jaros S."/>
            <person name="Januszkiewicz K."/>
            <person name="Wedrychowicz H."/>
        </authorList>
    </citation>
    <scope>NUCLEOTIDE SEQUENCE [LARGE SCALE GENOMIC DNA]</scope>
    <source>
        <strain evidence="4 5">GAS242</strain>
    </source>
</reference>
<evidence type="ECO:0000313" key="4">
    <source>
        <dbReference type="EMBL" id="SHG41351.1"/>
    </source>
</evidence>
<evidence type="ECO:0000256" key="2">
    <source>
        <dbReference type="ARBA" id="ARBA00023239"/>
    </source>
</evidence>
<protein>
    <submittedName>
        <fullName evidence="4">Enoyl-CoA hydratase/carnithine racemase</fullName>
    </submittedName>
</protein>
<dbReference type="CDD" id="cd06558">
    <property type="entry name" value="crotonase-like"/>
    <property type="match status" value="1"/>
</dbReference>
<dbReference type="NCBIfam" id="NF004781">
    <property type="entry name" value="PRK06127.1"/>
    <property type="match status" value="1"/>
</dbReference>
<evidence type="ECO:0000313" key="5">
    <source>
        <dbReference type="Proteomes" id="UP000190675"/>
    </source>
</evidence>
<organism evidence="4 5">
    <name type="scientific">Bradyrhizobium erythrophlei</name>
    <dbReference type="NCBI Taxonomy" id="1437360"/>
    <lineage>
        <taxon>Bacteria</taxon>
        <taxon>Pseudomonadati</taxon>
        <taxon>Pseudomonadota</taxon>
        <taxon>Alphaproteobacteria</taxon>
        <taxon>Hyphomicrobiales</taxon>
        <taxon>Nitrobacteraceae</taxon>
        <taxon>Bradyrhizobium</taxon>
    </lineage>
</organism>
<dbReference type="PROSITE" id="PS00166">
    <property type="entry name" value="ENOYL_COA_HYDRATASE"/>
    <property type="match status" value="1"/>
</dbReference>
<dbReference type="Gene3D" id="3.90.226.10">
    <property type="entry name" value="2-enoyl-CoA Hydratase, Chain A, domain 1"/>
    <property type="match status" value="1"/>
</dbReference>
<dbReference type="Proteomes" id="UP000190675">
    <property type="component" value="Chromosome I"/>
</dbReference>
<dbReference type="PANTHER" id="PTHR11941:SF54">
    <property type="entry name" value="ENOYL-COA HYDRATASE, MITOCHONDRIAL"/>
    <property type="match status" value="1"/>
</dbReference>
<evidence type="ECO:0000256" key="1">
    <source>
        <dbReference type="ARBA" id="ARBA00005254"/>
    </source>
</evidence>
<dbReference type="GO" id="GO:0006635">
    <property type="term" value="P:fatty acid beta-oxidation"/>
    <property type="evidence" value="ECO:0007669"/>
    <property type="project" value="TreeGrafter"/>
</dbReference>
<dbReference type="EMBL" id="LT670818">
    <property type="protein sequence ID" value="SHG41351.1"/>
    <property type="molecule type" value="Genomic_DNA"/>
</dbReference>
<dbReference type="InterPro" id="IPR001753">
    <property type="entry name" value="Enoyl-CoA_hydra/iso"/>
</dbReference>
<dbReference type="PANTHER" id="PTHR11941">
    <property type="entry name" value="ENOYL-COA HYDRATASE-RELATED"/>
    <property type="match status" value="1"/>
</dbReference>
<dbReference type="InterPro" id="IPR029045">
    <property type="entry name" value="ClpP/crotonase-like_dom_sf"/>
</dbReference>
<dbReference type="AlphaFoldDB" id="A0A1M5JLE3"/>
<dbReference type="InterPro" id="IPR014748">
    <property type="entry name" value="Enoyl-CoA_hydra_C"/>
</dbReference>
<dbReference type="RefSeq" id="WP_079566092.1">
    <property type="nucleotide sequence ID" value="NZ_LT670818.1"/>
</dbReference>
<dbReference type="SUPFAM" id="SSF52096">
    <property type="entry name" value="ClpP/crotonase"/>
    <property type="match status" value="1"/>
</dbReference>
<dbReference type="Gene3D" id="1.10.12.10">
    <property type="entry name" value="Lyase 2-enoyl-coa Hydratase, Chain A, domain 2"/>
    <property type="match status" value="1"/>
</dbReference>
<dbReference type="GO" id="GO:0016829">
    <property type="term" value="F:lyase activity"/>
    <property type="evidence" value="ECO:0007669"/>
    <property type="project" value="UniProtKB-KW"/>
</dbReference>
<gene>
    <name evidence="4" type="ORF">SAMN05444169_2321</name>
</gene>
<comment type="similarity">
    <text evidence="1 3">Belongs to the enoyl-CoA hydratase/isomerase family.</text>
</comment>
<dbReference type="InterPro" id="IPR018376">
    <property type="entry name" value="Enoyl-CoA_hyd/isom_CS"/>
</dbReference>